<dbReference type="PANTHER" id="PTHR37305">
    <property type="entry name" value="INTEGRAL MEMBRANE PROTEIN-RELATED"/>
    <property type="match status" value="1"/>
</dbReference>
<dbReference type="AlphaFoldDB" id="A0A1M6VRU0"/>
<evidence type="ECO:0000256" key="1">
    <source>
        <dbReference type="SAM" id="Phobius"/>
    </source>
</evidence>
<keyword evidence="1" id="KW-0812">Transmembrane</keyword>
<reference evidence="2 3" key="1">
    <citation type="submission" date="2016-11" db="EMBL/GenBank/DDBJ databases">
        <authorList>
            <person name="Jaros S."/>
            <person name="Januszkiewicz K."/>
            <person name="Wedrychowicz H."/>
        </authorList>
    </citation>
    <scope>NUCLEOTIDE SEQUENCE [LARGE SCALE GENOMIC DNA]</scope>
    <source>
        <strain evidence="2 3">DSM 15929</strain>
    </source>
</reference>
<feature type="transmembrane region" description="Helical" evidence="1">
    <location>
        <begin position="204"/>
        <end position="227"/>
    </location>
</feature>
<feature type="transmembrane region" description="Helical" evidence="1">
    <location>
        <begin position="180"/>
        <end position="197"/>
    </location>
</feature>
<feature type="transmembrane region" description="Helical" evidence="1">
    <location>
        <begin position="129"/>
        <end position="160"/>
    </location>
</feature>
<dbReference type="Proteomes" id="UP000184386">
    <property type="component" value="Unassembled WGS sequence"/>
</dbReference>
<dbReference type="EMBL" id="FRAC01000018">
    <property type="protein sequence ID" value="SHK84232.1"/>
    <property type="molecule type" value="Genomic_DNA"/>
</dbReference>
<gene>
    <name evidence="2" type="ORF">SAMN02745136_03485</name>
</gene>
<dbReference type="STRING" id="1121322.SAMN02745136_03485"/>
<proteinExistence type="predicted"/>
<feature type="transmembrane region" description="Helical" evidence="1">
    <location>
        <begin position="89"/>
        <end position="108"/>
    </location>
</feature>
<feature type="transmembrane region" description="Helical" evidence="1">
    <location>
        <begin position="258"/>
        <end position="281"/>
    </location>
</feature>
<accession>A0A1M6VRU0</accession>
<protein>
    <submittedName>
        <fullName evidence="2">ABC-2 family transporter protein</fullName>
    </submittedName>
</protein>
<dbReference type="PANTHER" id="PTHR37305:SF1">
    <property type="entry name" value="MEMBRANE PROTEIN"/>
    <property type="match status" value="1"/>
</dbReference>
<evidence type="ECO:0000313" key="2">
    <source>
        <dbReference type="EMBL" id="SHK84232.1"/>
    </source>
</evidence>
<organism evidence="2 3">
    <name type="scientific">Anaerocolumna jejuensis DSM 15929</name>
    <dbReference type="NCBI Taxonomy" id="1121322"/>
    <lineage>
        <taxon>Bacteria</taxon>
        <taxon>Bacillati</taxon>
        <taxon>Bacillota</taxon>
        <taxon>Clostridia</taxon>
        <taxon>Lachnospirales</taxon>
        <taxon>Lachnospiraceae</taxon>
        <taxon>Anaerocolumna</taxon>
    </lineage>
</organism>
<feature type="transmembrane region" description="Helical" evidence="1">
    <location>
        <begin position="18"/>
        <end position="36"/>
    </location>
</feature>
<dbReference type="RefSeq" id="WP_073278125.1">
    <property type="nucleotide sequence ID" value="NZ_FRAC01000018.1"/>
</dbReference>
<dbReference type="OrthoDB" id="1689922at2"/>
<keyword evidence="1" id="KW-0472">Membrane</keyword>
<keyword evidence="1" id="KW-1133">Transmembrane helix</keyword>
<sequence length="287" mass="31914">MLNIIRMELFRLLKSKSFYIIMIALVIMGFASAYLLNVRIHEVMEKGGKIQLNRTVVSVPEGGRYFIGINYNANSLIKEKITVLEEVSVILSSAAVMLFTGVFTVLYISGEKSCGFTKNIVSCVKKRRFILYSQIITMSVFVLLEFLVLLLAAELGSLLFLDNFSYELPLEQLQCFGLKFLLYIAFTIFLILVSAAFKNNVLPVIISIFLSLGIITAVIGCAGDIIAKKSGYDAFNYLEKYLVVRNIQVLSISSFAEIHLTVLLAALAAILVYSSIAAAVIEKRDIK</sequence>
<keyword evidence="3" id="KW-1185">Reference proteome</keyword>
<name>A0A1M6VRU0_9FIRM</name>
<evidence type="ECO:0000313" key="3">
    <source>
        <dbReference type="Proteomes" id="UP000184386"/>
    </source>
</evidence>